<gene>
    <name evidence="1" type="ORF">SDC9_40158</name>
</gene>
<reference evidence="1" key="1">
    <citation type="submission" date="2019-08" db="EMBL/GenBank/DDBJ databases">
        <authorList>
            <person name="Kucharzyk K."/>
            <person name="Murdoch R.W."/>
            <person name="Higgins S."/>
            <person name="Loffler F."/>
        </authorList>
    </citation>
    <scope>NUCLEOTIDE SEQUENCE</scope>
</reference>
<dbReference type="AlphaFoldDB" id="A0A644VS31"/>
<protein>
    <submittedName>
        <fullName evidence="1">Uncharacterized protein</fullName>
    </submittedName>
</protein>
<sequence>MQVDIHMKLKAMLWDMPETQRIKIASEILSNPVETFRNDDQIFIKALNSLKWYELTRLVGKQNLLTLLTDTTIQKLFPVQRRTYYKNARRLLSKYTVPASR</sequence>
<evidence type="ECO:0000313" key="1">
    <source>
        <dbReference type="EMBL" id="MPL94010.1"/>
    </source>
</evidence>
<accession>A0A644VS31</accession>
<proteinExistence type="predicted"/>
<dbReference type="EMBL" id="VSSQ01000411">
    <property type="protein sequence ID" value="MPL94010.1"/>
    <property type="molecule type" value="Genomic_DNA"/>
</dbReference>
<name>A0A644VS31_9ZZZZ</name>
<comment type="caution">
    <text evidence="1">The sequence shown here is derived from an EMBL/GenBank/DDBJ whole genome shotgun (WGS) entry which is preliminary data.</text>
</comment>
<organism evidence="1">
    <name type="scientific">bioreactor metagenome</name>
    <dbReference type="NCBI Taxonomy" id="1076179"/>
    <lineage>
        <taxon>unclassified sequences</taxon>
        <taxon>metagenomes</taxon>
        <taxon>ecological metagenomes</taxon>
    </lineage>
</organism>